<proteinExistence type="predicted"/>
<evidence type="ECO:0000313" key="2">
    <source>
        <dbReference type="Proteomes" id="UP000316270"/>
    </source>
</evidence>
<reference evidence="1 2" key="1">
    <citation type="submission" date="2019-07" db="EMBL/GenBank/DDBJ databases">
        <title>Finished genome of Venturia effusa.</title>
        <authorList>
            <person name="Young C.A."/>
            <person name="Cox M.P."/>
            <person name="Ganley A.R.D."/>
            <person name="David W.J."/>
        </authorList>
    </citation>
    <scope>NUCLEOTIDE SEQUENCE [LARGE SCALE GENOMIC DNA]</scope>
    <source>
        <strain evidence="2">albino</strain>
    </source>
</reference>
<keyword evidence="2" id="KW-1185">Reference proteome</keyword>
<sequence>MEAPSALYVAKNCSGVKRDPDHSEEILAGSGHPMLCLDRRNWRREPQETTWQNSRTRPPGHVRVVALSIDSLIVQGIGKSGSPIKNAIAVLMSRGERAEAY</sequence>
<accession>A0A517L6T9</accession>
<organism evidence="1 2">
    <name type="scientific">Venturia effusa</name>
    <dbReference type="NCBI Taxonomy" id="50376"/>
    <lineage>
        <taxon>Eukaryota</taxon>
        <taxon>Fungi</taxon>
        <taxon>Dikarya</taxon>
        <taxon>Ascomycota</taxon>
        <taxon>Pezizomycotina</taxon>
        <taxon>Dothideomycetes</taxon>
        <taxon>Pleosporomycetidae</taxon>
        <taxon>Venturiales</taxon>
        <taxon>Venturiaceae</taxon>
        <taxon>Venturia</taxon>
    </lineage>
</organism>
<protein>
    <submittedName>
        <fullName evidence="1">Uncharacterized protein</fullName>
    </submittedName>
</protein>
<dbReference type="EMBL" id="CP042190">
    <property type="protein sequence ID" value="QDS71345.1"/>
    <property type="molecule type" value="Genomic_DNA"/>
</dbReference>
<gene>
    <name evidence="1" type="ORF">FKW77_002292</name>
</gene>
<dbReference type="Proteomes" id="UP000316270">
    <property type="component" value="Chromosome 6"/>
</dbReference>
<name>A0A517L6T9_9PEZI</name>
<dbReference type="AlphaFoldDB" id="A0A517L6T9"/>
<evidence type="ECO:0000313" key="1">
    <source>
        <dbReference type="EMBL" id="QDS71345.1"/>
    </source>
</evidence>